<proteinExistence type="predicted"/>
<dbReference type="GO" id="GO:0003677">
    <property type="term" value="F:DNA binding"/>
    <property type="evidence" value="ECO:0007669"/>
    <property type="project" value="InterPro"/>
</dbReference>
<keyword evidence="2" id="KW-1133">Transmembrane helix</keyword>
<dbReference type="InterPro" id="IPR050400">
    <property type="entry name" value="Bact_Cytoskel_RodZ"/>
</dbReference>
<evidence type="ECO:0000313" key="4">
    <source>
        <dbReference type="EMBL" id="MBK6974983.1"/>
    </source>
</evidence>
<keyword evidence="2" id="KW-0472">Membrane</keyword>
<feature type="region of interest" description="Disordered" evidence="1">
    <location>
        <begin position="174"/>
        <end position="211"/>
    </location>
</feature>
<feature type="domain" description="Cytoskeleton protein RodZ-like C-terminal" evidence="3">
    <location>
        <begin position="218"/>
        <end position="290"/>
    </location>
</feature>
<dbReference type="EMBL" id="JADJEV010000005">
    <property type="protein sequence ID" value="MBK6974983.1"/>
    <property type="molecule type" value="Genomic_DNA"/>
</dbReference>
<accession>A0A9D7E1Q4</accession>
<dbReference type="InterPro" id="IPR010982">
    <property type="entry name" value="Lambda_DNA-bd_dom_sf"/>
</dbReference>
<dbReference type="PANTHER" id="PTHR34475">
    <property type="match status" value="1"/>
</dbReference>
<dbReference type="InterPro" id="IPR025194">
    <property type="entry name" value="RodZ-like_C"/>
</dbReference>
<keyword evidence="2" id="KW-0812">Transmembrane</keyword>
<evidence type="ECO:0000313" key="5">
    <source>
        <dbReference type="Proteomes" id="UP000807785"/>
    </source>
</evidence>
<dbReference type="Pfam" id="PF13464">
    <property type="entry name" value="RodZ_C"/>
    <property type="match status" value="1"/>
</dbReference>
<organism evidence="4 5">
    <name type="scientific">Candidatus Methylophosphatis roskildensis</name>
    <dbReference type="NCBI Taxonomy" id="2899263"/>
    <lineage>
        <taxon>Bacteria</taxon>
        <taxon>Pseudomonadati</taxon>
        <taxon>Pseudomonadota</taxon>
        <taxon>Betaproteobacteria</taxon>
        <taxon>Nitrosomonadales</taxon>
        <taxon>Sterolibacteriaceae</taxon>
        <taxon>Candidatus Methylophosphatis</taxon>
    </lineage>
</organism>
<dbReference type="AlphaFoldDB" id="A0A9D7E1Q4"/>
<evidence type="ECO:0000256" key="2">
    <source>
        <dbReference type="SAM" id="Phobius"/>
    </source>
</evidence>
<sequence length="292" mass="30645">MIGSRSEEGFSPGGILGNARRLRGLSIADVSHALKLAPRQVEAIEADAFDQLRGLTFARGFVRNYARYLGIDPEPLLDAIVADSDSLQVDLSPISNARGDMPTAGSSLGSLLPAGITLVVLIALALAGWYFDWFRVPVPAAPVEKIAAVSPPIRDEAVTPVPAKAVEPVQLPAAPPAPAALPEPAVAPPSAAAPEPPAPEPASTATQPPAPGRQRLAFAFEQDSWVEIKDARGRTLHSQLHKAGSADDVDIGGTPPYALVVGNAAQVKLRYKDKSVDLSPFIKISVARFSLQ</sequence>
<evidence type="ECO:0000259" key="3">
    <source>
        <dbReference type="Pfam" id="PF13464"/>
    </source>
</evidence>
<gene>
    <name evidence="4" type="ORF">IPH26_19300</name>
</gene>
<feature type="transmembrane region" description="Helical" evidence="2">
    <location>
        <begin position="111"/>
        <end position="131"/>
    </location>
</feature>
<feature type="compositionally biased region" description="Pro residues" evidence="1">
    <location>
        <begin position="174"/>
        <end position="187"/>
    </location>
</feature>
<dbReference type="Proteomes" id="UP000807785">
    <property type="component" value="Unassembled WGS sequence"/>
</dbReference>
<comment type="caution">
    <text evidence="4">The sequence shown here is derived from an EMBL/GenBank/DDBJ whole genome shotgun (WGS) entry which is preliminary data.</text>
</comment>
<evidence type="ECO:0000256" key="1">
    <source>
        <dbReference type="SAM" id="MobiDB-lite"/>
    </source>
</evidence>
<dbReference type="PANTHER" id="PTHR34475:SF1">
    <property type="entry name" value="CYTOSKELETON PROTEIN RODZ"/>
    <property type="match status" value="1"/>
</dbReference>
<dbReference type="Gene3D" id="1.10.260.40">
    <property type="entry name" value="lambda repressor-like DNA-binding domains"/>
    <property type="match status" value="1"/>
</dbReference>
<protein>
    <submittedName>
        <fullName evidence="4">Helix-turn-helix domain-containing protein</fullName>
    </submittedName>
</protein>
<name>A0A9D7E1Q4_9PROT</name>
<reference evidence="4" key="1">
    <citation type="submission" date="2020-10" db="EMBL/GenBank/DDBJ databases">
        <title>Connecting structure to function with the recovery of over 1000 high-quality activated sludge metagenome-assembled genomes encoding full-length rRNA genes using long-read sequencing.</title>
        <authorList>
            <person name="Singleton C.M."/>
            <person name="Petriglieri F."/>
            <person name="Kristensen J.M."/>
            <person name="Kirkegaard R.H."/>
            <person name="Michaelsen T.Y."/>
            <person name="Andersen M.H."/>
            <person name="Karst S.M."/>
            <person name="Dueholm M.S."/>
            <person name="Nielsen P.H."/>
            <person name="Albertsen M."/>
        </authorList>
    </citation>
    <scope>NUCLEOTIDE SEQUENCE</scope>
    <source>
        <strain evidence="4">Bjer_18-Q3-R1-45_BAT3C.347</strain>
    </source>
</reference>
<dbReference type="Pfam" id="PF13413">
    <property type="entry name" value="HTH_25"/>
    <property type="match status" value="1"/>
</dbReference>